<dbReference type="Proteomes" id="UP000093355">
    <property type="component" value="Unassembled WGS sequence"/>
</dbReference>
<feature type="region of interest" description="Disordered" evidence="1">
    <location>
        <begin position="1"/>
        <end position="104"/>
    </location>
</feature>
<evidence type="ECO:0008006" key="4">
    <source>
        <dbReference type="Google" id="ProtNLM"/>
    </source>
</evidence>
<keyword evidence="3" id="KW-1185">Reference proteome</keyword>
<evidence type="ECO:0000313" key="3">
    <source>
        <dbReference type="Proteomes" id="UP000093355"/>
    </source>
</evidence>
<dbReference type="STRING" id="904291.A7J15_11215"/>
<feature type="compositionally biased region" description="Basic and acidic residues" evidence="1">
    <location>
        <begin position="1"/>
        <end position="14"/>
    </location>
</feature>
<comment type="caution">
    <text evidence="2">The sequence shown here is derived from an EMBL/GenBank/DDBJ whole genome shotgun (WGS) entry which is preliminary data.</text>
</comment>
<feature type="compositionally biased region" description="Polar residues" evidence="1">
    <location>
        <begin position="22"/>
        <end position="31"/>
    </location>
</feature>
<accession>A0A1B9NIY6</accession>
<evidence type="ECO:0000313" key="2">
    <source>
        <dbReference type="EMBL" id="OCG76546.1"/>
    </source>
</evidence>
<gene>
    <name evidence="2" type="ORF">A7J15_11215</name>
</gene>
<dbReference type="RefSeq" id="WP_067027997.1">
    <property type="nucleotide sequence ID" value="NZ_CP038256.1"/>
</dbReference>
<feature type="compositionally biased region" description="Acidic residues" evidence="1">
    <location>
        <begin position="59"/>
        <end position="83"/>
    </location>
</feature>
<evidence type="ECO:0000256" key="1">
    <source>
        <dbReference type="SAM" id="MobiDB-lite"/>
    </source>
</evidence>
<protein>
    <recommendedName>
        <fullName evidence="4">Sugar ABC transporter ATPase</fullName>
    </recommendedName>
</protein>
<dbReference type="AlphaFoldDB" id="A0A1B9NIY6"/>
<organism evidence="2 3">
    <name type="scientific">Microbacterium sediminis</name>
    <dbReference type="NCBI Taxonomy" id="904291"/>
    <lineage>
        <taxon>Bacteria</taxon>
        <taxon>Bacillati</taxon>
        <taxon>Actinomycetota</taxon>
        <taxon>Actinomycetes</taxon>
        <taxon>Micrococcales</taxon>
        <taxon>Microbacteriaceae</taxon>
        <taxon>Microbacterium</taxon>
    </lineage>
</organism>
<name>A0A1B9NIY6_9MICO</name>
<reference evidence="2 3" key="1">
    <citation type="submission" date="2016-05" db="EMBL/GenBank/DDBJ databases">
        <authorList>
            <person name="Lavstsen T."/>
            <person name="Jespersen J.S."/>
        </authorList>
    </citation>
    <scope>NUCLEOTIDE SEQUENCE [LARGE SCALE GENOMIC DNA]</scope>
    <source>
        <strain evidence="2 3">YLB-01</strain>
    </source>
</reference>
<sequence length="104" mass="11038">MTNAADEGRERAAAVEDPLENFTENDTSVTQDPAADPAQREWDGDLDPEVTGTGADPAEIPDEGDEVPFDDLPGSEEQPESQGEDPALIDLGDEGQGDVSPEDR</sequence>
<proteinExistence type="predicted"/>
<dbReference type="EMBL" id="LXMD01000001">
    <property type="protein sequence ID" value="OCG76546.1"/>
    <property type="molecule type" value="Genomic_DNA"/>
</dbReference>